<keyword evidence="2" id="KW-1185">Reference proteome</keyword>
<keyword evidence="1" id="KW-0378">Hydrolase</keyword>
<sequence length="223" mass="24995">MTDARAWVRLPSGKRLDLLNPTPFDWDDEDLALGLARTYRWGGHSAWPLPLSVAQHSLTVMHLRQSWHKGRLSPIQSLRELLHDADEGLLGFDCISVLKPFLGEGFRALAQRLEQTVFLRYGLPAWQDKDRLEHKRADRVAAASEAVHVVGWQPEEVRRTLQIRFAPLDRDVLHTVYGGTAWEPWPPGVAAERFLAALHELKHTLAAAVPTTAAPISAPGSLF</sequence>
<evidence type="ECO:0000313" key="1">
    <source>
        <dbReference type="EMBL" id="NLR75630.1"/>
    </source>
</evidence>
<reference evidence="1 2" key="1">
    <citation type="submission" date="2020-04" db="EMBL/GenBank/DDBJ databases">
        <title>Draft genome of Leeia sp. IMCC25680.</title>
        <authorList>
            <person name="Song J."/>
            <person name="Cho J.-C."/>
        </authorList>
    </citation>
    <scope>NUCLEOTIDE SEQUENCE [LARGE SCALE GENOMIC DNA]</scope>
    <source>
        <strain evidence="1 2">IMCC25680</strain>
    </source>
</reference>
<comment type="caution">
    <text evidence="1">The sequence shown here is derived from an EMBL/GenBank/DDBJ whole genome shotgun (WGS) entry which is preliminary data.</text>
</comment>
<dbReference type="GO" id="GO:0016787">
    <property type="term" value="F:hydrolase activity"/>
    <property type="evidence" value="ECO:0007669"/>
    <property type="project" value="UniProtKB-KW"/>
</dbReference>
<dbReference type="EMBL" id="JABAIM010000002">
    <property type="protein sequence ID" value="NLR75630.1"/>
    <property type="molecule type" value="Genomic_DNA"/>
</dbReference>
<accession>A0A847RWU3</accession>
<dbReference type="RefSeq" id="WP_168877283.1">
    <property type="nucleotide sequence ID" value="NZ_JABAIM010000002.1"/>
</dbReference>
<dbReference type="SUPFAM" id="SSF109604">
    <property type="entry name" value="HD-domain/PDEase-like"/>
    <property type="match status" value="1"/>
</dbReference>
<evidence type="ECO:0000313" key="2">
    <source>
        <dbReference type="Proteomes" id="UP000587991"/>
    </source>
</evidence>
<name>A0A847RWU3_9NEIS</name>
<organism evidence="1 2">
    <name type="scientific">Leeia aquatica</name>
    <dbReference type="NCBI Taxonomy" id="2725557"/>
    <lineage>
        <taxon>Bacteria</taxon>
        <taxon>Pseudomonadati</taxon>
        <taxon>Pseudomonadota</taxon>
        <taxon>Betaproteobacteria</taxon>
        <taxon>Neisseriales</taxon>
        <taxon>Leeiaceae</taxon>
        <taxon>Leeia</taxon>
    </lineage>
</organism>
<dbReference type="AlphaFoldDB" id="A0A847RWU3"/>
<gene>
    <name evidence="1" type="ORF">HF682_10700</name>
</gene>
<protein>
    <submittedName>
        <fullName evidence="1">Phosphohydrolase</fullName>
    </submittedName>
</protein>
<dbReference type="Proteomes" id="UP000587991">
    <property type="component" value="Unassembled WGS sequence"/>
</dbReference>
<dbReference type="Gene3D" id="1.10.3210.10">
    <property type="entry name" value="Hypothetical protein af1432"/>
    <property type="match status" value="1"/>
</dbReference>
<proteinExistence type="predicted"/>